<name>A0ABU6ZBU6_9FABA</name>
<organism evidence="2 3">
    <name type="scientific">Stylosanthes scabra</name>
    <dbReference type="NCBI Taxonomy" id="79078"/>
    <lineage>
        <taxon>Eukaryota</taxon>
        <taxon>Viridiplantae</taxon>
        <taxon>Streptophyta</taxon>
        <taxon>Embryophyta</taxon>
        <taxon>Tracheophyta</taxon>
        <taxon>Spermatophyta</taxon>
        <taxon>Magnoliopsida</taxon>
        <taxon>eudicotyledons</taxon>
        <taxon>Gunneridae</taxon>
        <taxon>Pentapetalae</taxon>
        <taxon>rosids</taxon>
        <taxon>fabids</taxon>
        <taxon>Fabales</taxon>
        <taxon>Fabaceae</taxon>
        <taxon>Papilionoideae</taxon>
        <taxon>50 kb inversion clade</taxon>
        <taxon>dalbergioids sensu lato</taxon>
        <taxon>Dalbergieae</taxon>
        <taxon>Pterocarpus clade</taxon>
        <taxon>Stylosanthes</taxon>
    </lineage>
</organism>
<gene>
    <name evidence="2" type="ORF">PIB30_037125</name>
</gene>
<keyword evidence="3" id="KW-1185">Reference proteome</keyword>
<protein>
    <submittedName>
        <fullName evidence="2">Uncharacterized protein</fullName>
    </submittedName>
</protein>
<accession>A0ABU6ZBU6</accession>
<feature type="region of interest" description="Disordered" evidence="1">
    <location>
        <begin position="74"/>
        <end position="105"/>
    </location>
</feature>
<reference evidence="2 3" key="1">
    <citation type="journal article" date="2023" name="Plants (Basel)">
        <title>Bridging the Gap: Combining Genomics and Transcriptomics Approaches to Understand Stylosanthes scabra, an Orphan Legume from the Brazilian Caatinga.</title>
        <authorList>
            <person name="Ferreira-Neto J.R.C."/>
            <person name="da Silva M.D."/>
            <person name="Binneck E."/>
            <person name="de Melo N.F."/>
            <person name="da Silva R.H."/>
            <person name="de Melo A.L.T.M."/>
            <person name="Pandolfi V."/>
            <person name="Bustamante F.O."/>
            <person name="Brasileiro-Vidal A.C."/>
            <person name="Benko-Iseppon A.M."/>
        </authorList>
    </citation>
    <scope>NUCLEOTIDE SEQUENCE [LARGE SCALE GENOMIC DNA]</scope>
    <source>
        <tissue evidence="2">Leaves</tissue>
    </source>
</reference>
<dbReference type="Proteomes" id="UP001341840">
    <property type="component" value="Unassembled WGS sequence"/>
</dbReference>
<evidence type="ECO:0000313" key="2">
    <source>
        <dbReference type="EMBL" id="MED6219591.1"/>
    </source>
</evidence>
<comment type="caution">
    <text evidence="2">The sequence shown here is derived from an EMBL/GenBank/DDBJ whole genome shotgun (WGS) entry which is preliminary data.</text>
</comment>
<evidence type="ECO:0000256" key="1">
    <source>
        <dbReference type="SAM" id="MobiDB-lite"/>
    </source>
</evidence>
<proteinExistence type="predicted"/>
<sequence>MDKQVLGVAKHQKETRGRCDELKGTYLVYSLIIFQLMQQSVGSGRCLVAQAGWRTSIFPEKISLSESKYRRKINPKNERSDETVNAEKEKAQGKEGALVSQERTATGRRTYREDQNTRRIILCRFWTSRRPRVRLKRKCINLGCKDHGFHEVTLSESNHKKSTKLIGFSSDSEIT</sequence>
<evidence type="ECO:0000313" key="3">
    <source>
        <dbReference type="Proteomes" id="UP001341840"/>
    </source>
</evidence>
<dbReference type="EMBL" id="JASCZI010272045">
    <property type="protein sequence ID" value="MED6219591.1"/>
    <property type="molecule type" value="Genomic_DNA"/>
</dbReference>
<feature type="compositionally biased region" description="Basic and acidic residues" evidence="1">
    <location>
        <begin position="75"/>
        <end position="93"/>
    </location>
</feature>